<dbReference type="PANTHER" id="PTHR33989:SF4">
    <property type="entry name" value="PTS SYSTEM N,N'-DIACETYLCHITOBIOSE-SPECIFIC EIIC COMPONENT"/>
    <property type="match status" value="1"/>
</dbReference>
<evidence type="ECO:0000259" key="10">
    <source>
        <dbReference type="PROSITE" id="PS51105"/>
    </source>
</evidence>
<evidence type="ECO:0000256" key="5">
    <source>
        <dbReference type="ARBA" id="ARBA00022692"/>
    </source>
</evidence>
<organism evidence="11 12">
    <name type="scientific">Thomasclavelia ramosa</name>
    <dbReference type="NCBI Taxonomy" id="1547"/>
    <lineage>
        <taxon>Bacteria</taxon>
        <taxon>Bacillati</taxon>
        <taxon>Bacillota</taxon>
        <taxon>Erysipelotrichia</taxon>
        <taxon>Erysipelotrichales</taxon>
        <taxon>Coprobacillaceae</taxon>
        <taxon>Thomasclavelia</taxon>
    </lineage>
</organism>
<dbReference type="InterPro" id="IPR004501">
    <property type="entry name" value="PTS_EIIC_3"/>
</dbReference>
<feature type="transmembrane region" description="Helical" evidence="9">
    <location>
        <begin position="281"/>
        <end position="309"/>
    </location>
</feature>
<keyword evidence="6 9" id="KW-1133">Transmembrane helix</keyword>
<feature type="transmembrane region" description="Helical" evidence="9">
    <location>
        <begin position="347"/>
        <end position="374"/>
    </location>
</feature>
<evidence type="ECO:0000256" key="3">
    <source>
        <dbReference type="ARBA" id="ARBA00022475"/>
    </source>
</evidence>
<dbReference type="PIRSF" id="PIRSF006351">
    <property type="entry name" value="PTS_EIIC-Cellobiose"/>
    <property type="match status" value="1"/>
</dbReference>
<feature type="transmembrane region" description="Helical" evidence="9">
    <location>
        <begin position="20"/>
        <end position="46"/>
    </location>
</feature>
<keyword evidence="4 8" id="KW-0762">Sugar transport</keyword>
<protein>
    <recommendedName>
        <fullName evidence="8">Permease IIC component</fullName>
    </recommendedName>
</protein>
<feature type="transmembrane region" description="Helical" evidence="9">
    <location>
        <begin position="66"/>
        <end position="89"/>
    </location>
</feature>
<feature type="transmembrane region" description="Helical" evidence="9">
    <location>
        <begin position="139"/>
        <end position="162"/>
    </location>
</feature>
<keyword evidence="5 9" id="KW-0812">Transmembrane</keyword>
<keyword evidence="2 8" id="KW-0813">Transport</keyword>
<dbReference type="InterPro" id="IPR003352">
    <property type="entry name" value="PTS_EIIC"/>
</dbReference>
<feature type="domain" description="PTS EIIC type-3" evidence="10">
    <location>
        <begin position="5"/>
        <end position="415"/>
    </location>
</feature>
<evidence type="ECO:0000256" key="8">
    <source>
        <dbReference type="PIRNR" id="PIRNR006351"/>
    </source>
</evidence>
<keyword evidence="7 8" id="KW-0472">Membrane</keyword>
<evidence type="ECO:0000313" key="11">
    <source>
        <dbReference type="EMBL" id="MDB7084129.1"/>
    </source>
</evidence>
<evidence type="ECO:0000256" key="6">
    <source>
        <dbReference type="ARBA" id="ARBA00022989"/>
    </source>
</evidence>
<accession>A0AB35IL40</accession>
<dbReference type="EMBL" id="JAQLKE010000014">
    <property type="protein sequence ID" value="MDB7084129.1"/>
    <property type="molecule type" value="Genomic_DNA"/>
</dbReference>
<dbReference type="NCBIfam" id="TIGR00410">
    <property type="entry name" value="lacE"/>
    <property type="match status" value="1"/>
</dbReference>
<comment type="function">
    <text evidence="8">The phosphoenolpyruvate-dependent sugar phosphotransferase system (PTS), a major carbohydrate active -transport system, catalyzes the phosphorylation of incoming sugar substrates concomitant with their translocation across the cell membrane.</text>
</comment>
<evidence type="ECO:0000256" key="2">
    <source>
        <dbReference type="ARBA" id="ARBA00022448"/>
    </source>
</evidence>
<dbReference type="GO" id="GO:1901264">
    <property type="term" value="P:carbohydrate derivative transport"/>
    <property type="evidence" value="ECO:0007669"/>
    <property type="project" value="TreeGrafter"/>
</dbReference>
<evidence type="ECO:0000256" key="1">
    <source>
        <dbReference type="ARBA" id="ARBA00004651"/>
    </source>
</evidence>
<feature type="transmembrane region" description="Helical" evidence="9">
    <location>
        <begin position="321"/>
        <end position="341"/>
    </location>
</feature>
<dbReference type="GO" id="GO:0008982">
    <property type="term" value="F:protein-N(PI)-phosphohistidine-sugar phosphotransferase activity"/>
    <property type="evidence" value="ECO:0007669"/>
    <property type="project" value="UniProtKB-UniRule"/>
</dbReference>
<evidence type="ECO:0000256" key="4">
    <source>
        <dbReference type="ARBA" id="ARBA00022597"/>
    </source>
</evidence>
<dbReference type="Pfam" id="PF02378">
    <property type="entry name" value="PTS_EIIC"/>
    <property type="match status" value="1"/>
</dbReference>
<comment type="subcellular location">
    <subcellularLocation>
        <location evidence="1">Cell membrane</location>
        <topology evidence="1">Multi-pass membrane protein</topology>
    </subcellularLocation>
</comment>
<feature type="transmembrane region" description="Helical" evidence="9">
    <location>
        <begin position="386"/>
        <end position="413"/>
    </location>
</feature>
<sequence length="447" mass="48854">MNDFIQNKVIPFAQKIENNFILSAISGAFMKVMPALLGGAVFSLFQGLPLGDWYTNFLSSTGISDALAVGVAVCNLTALYFIFALGYNLGEKFNVNPFQTAIVSLLSLLLVTPFSYNNVDSTNGAVTLIKNVIPVDNLGASGIFTAMLCGIIGAYVFAFAVNHNWKIKLPDSVPEMVSKPFEAVVPAFLVSALFLLVRSGFAVTSYGNIQNFIYTMVQAPLVSLGNSFPAMLISMLILLLLWWVGIHGTSVVLSVMMVIWMEPAITNLNNYMAGEPVTLVTTYMFFFVFCQFIGGPGCLFGLTCDMAIFAKSERFKAFGKVCFVPGMFNIVEPVIFGFPIVLNPIMFIPFILTPLVFMIIGYLLMVTGVVNIPALMLSVMTIPGPIAGFILGGGISLGIMIVIMCLLSCIIYYPFFKICDNQALEAEKKVIKKKHLKKTKSRNEEKL</sequence>
<keyword evidence="3 8" id="KW-1003">Cell membrane</keyword>
<dbReference type="Proteomes" id="UP001211987">
    <property type="component" value="Unassembled WGS sequence"/>
</dbReference>
<dbReference type="GO" id="GO:0005886">
    <property type="term" value="C:plasma membrane"/>
    <property type="evidence" value="ECO:0007669"/>
    <property type="project" value="UniProtKB-SubCell"/>
</dbReference>
<comment type="caution">
    <text evidence="11">The sequence shown here is derived from an EMBL/GenBank/DDBJ whole genome shotgun (WGS) entry which is preliminary data.</text>
</comment>
<name>A0AB35IL40_9FIRM</name>
<evidence type="ECO:0000256" key="7">
    <source>
        <dbReference type="ARBA" id="ARBA00023136"/>
    </source>
</evidence>
<dbReference type="PANTHER" id="PTHR33989">
    <property type="match status" value="1"/>
</dbReference>
<dbReference type="InterPro" id="IPR051088">
    <property type="entry name" value="PTS_Sugar-EIIC/EIIB"/>
</dbReference>
<gene>
    <name evidence="11" type="ORF">PM738_09980</name>
</gene>
<dbReference type="InterPro" id="IPR004796">
    <property type="entry name" value="PTS_IIC_cello"/>
</dbReference>
<dbReference type="RefSeq" id="WP_272018887.1">
    <property type="nucleotide sequence ID" value="NZ_JAQLKE010000014.1"/>
</dbReference>
<feature type="transmembrane region" description="Helical" evidence="9">
    <location>
        <begin position="183"/>
        <end position="206"/>
    </location>
</feature>
<evidence type="ECO:0000256" key="9">
    <source>
        <dbReference type="SAM" id="Phobius"/>
    </source>
</evidence>
<proteinExistence type="predicted"/>
<evidence type="ECO:0000313" key="12">
    <source>
        <dbReference type="Proteomes" id="UP001211987"/>
    </source>
</evidence>
<dbReference type="GO" id="GO:0009401">
    <property type="term" value="P:phosphoenolpyruvate-dependent sugar phosphotransferase system"/>
    <property type="evidence" value="ECO:0007669"/>
    <property type="project" value="InterPro"/>
</dbReference>
<dbReference type="PROSITE" id="PS51105">
    <property type="entry name" value="PTS_EIIC_TYPE_3"/>
    <property type="match status" value="1"/>
</dbReference>
<dbReference type="AlphaFoldDB" id="A0AB35IL40"/>
<reference evidence="11" key="1">
    <citation type="submission" date="2023-01" db="EMBL/GenBank/DDBJ databases">
        <title>Human gut microbiome strain richness.</title>
        <authorList>
            <person name="Chen-Liaw A."/>
        </authorList>
    </citation>
    <scope>NUCLEOTIDE SEQUENCE</scope>
    <source>
        <strain evidence="11">1001217st2_G6_1001217B_191108</strain>
    </source>
</reference>